<reference evidence="1" key="1">
    <citation type="submission" date="2016-02" db="EMBL/GenBank/DDBJ databases">
        <title>WGS assembly of Manihot esculenta.</title>
        <authorList>
            <person name="Bredeson J.V."/>
            <person name="Prochnik S.E."/>
            <person name="Lyons J.B."/>
            <person name="Schmutz J."/>
            <person name="Grimwood J."/>
            <person name="Vrebalov J."/>
            <person name="Bart R.S."/>
            <person name="Amuge T."/>
            <person name="Ferguson M.E."/>
            <person name="Green R."/>
            <person name="Putnam N."/>
            <person name="Stites J."/>
            <person name="Rounsley S."/>
            <person name="Rokhsar D.S."/>
        </authorList>
    </citation>
    <scope>NUCLEOTIDE SEQUENCE [LARGE SCALE GENOMIC DNA]</scope>
    <source>
        <tissue evidence="1">Leaf</tissue>
    </source>
</reference>
<dbReference type="EMBL" id="CM004387">
    <property type="protein sequence ID" value="OAY61651.1"/>
    <property type="molecule type" value="Genomic_DNA"/>
</dbReference>
<name>A0A2C9WPZ4_MANES</name>
<gene>
    <name evidence="1" type="ORF">MANES_01G205900</name>
</gene>
<evidence type="ECO:0000313" key="1">
    <source>
        <dbReference type="EMBL" id="OAY61651.1"/>
    </source>
</evidence>
<dbReference type="AlphaFoldDB" id="A0A2C9WPZ4"/>
<organism evidence="1">
    <name type="scientific">Manihot esculenta</name>
    <name type="common">Cassava</name>
    <name type="synonym">Jatropha manihot</name>
    <dbReference type="NCBI Taxonomy" id="3983"/>
    <lineage>
        <taxon>Eukaryota</taxon>
        <taxon>Viridiplantae</taxon>
        <taxon>Streptophyta</taxon>
        <taxon>Embryophyta</taxon>
        <taxon>Tracheophyta</taxon>
        <taxon>Spermatophyta</taxon>
        <taxon>Magnoliopsida</taxon>
        <taxon>eudicotyledons</taxon>
        <taxon>Gunneridae</taxon>
        <taxon>Pentapetalae</taxon>
        <taxon>rosids</taxon>
        <taxon>fabids</taxon>
        <taxon>Malpighiales</taxon>
        <taxon>Euphorbiaceae</taxon>
        <taxon>Crotonoideae</taxon>
        <taxon>Manihoteae</taxon>
        <taxon>Manihot</taxon>
    </lineage>
</organism>
<accession>A0A2C9WPZ4</accession>
<sequence length="52" mass="6095">MTCYLLSLSVTYSQLQQLLETHFPQLTNFPATSLEVSLFQLVHYLEIQVYDQ</sequence>
<protein>
    <submittedName>
        <fullName evidence="1">Uncharacterized protein</fullName>
    </submittedName>
</protein>
<proteinExistence type="predicted"/>